<organism evidence="6 7">
    <name type="scientific">Clostridium aestuarii</name>
    <dbReference type="NCBI Taxonomy" id="338193"/>
    <lineage>
        <taxon>Bacteria</taxon>
        <taxon>Bacillati</taxon>
        <taxon>Bacillota</taxon>
        <taxon>Clostridia</taxon>
        <taxon>Eubacteriales</taxon>
        <taxon>Clostridiaceae</taxon>
        <taxon>Clostridium</taxon>
    </lineage>
</organism>
<keyword evidence="1" id="KW-0547">Nucleotide-binding</keyword>
<dbReference type="InterPro" id="IPR027417">
    <property type="entry name" value="P-loop_NTPase"/>
</dbReference>
<keyword evidence="2" id="KW-0067">ATP-binding</keyword>
<dbReference type="InterPro" id="IPR036634">
    <property type="entry name" value="PRD_sf"/>
</dbReference>
<dbReference type="EMBL" id="JAPQER010000010">
    <property type="protein sequence ID" value="MCY6485746.1"/>
    <property type="molecule type" value="Genomic_DNA"/>
</dbReference>
<sequence length="529" mass="60849">MKRIDLIYAAMQKLDNSDGITTIEISDYLNLERSNVSKDLNLLVKNNFLYKNKSRPVKYFLNNHNNTDIVKQPSMNQLAYLYPSLIPALKLAKTSILYPPNGMNCLIIGDTGVGKSMLAYLIHEYANSLHTTKDIPFIHFNCSDYSNNIQLLSSHLFGVKKGTFTGANNDRAGLIEQADGGILFLDEIHNLPSEGQEMLFVFMDTGYFKRFGEVSHKIKSSARVICSTNKDINASLLDTFIRRIPIKIYLPGLDERLIEERLTLMEYFLKKESLKLGKPVLVSYNSMLCLLSYDCPYNIGQLKNDITLAVANAYSDYFINNKKQIKINSPDLPDNLKNKLNQTLTKEKKLLNSLKSLNGYFTYDENTKITSHSFLKQKQTILESFKNLITNIMIAINGKDVTNTSIVTIFNDYLTTVKNNMSNYHFNLNNTAYEDVHKNLIIINNEIKTFFTDDILNNFFHIHIDMIYDRINLINTNSLTTINKLKEIFPNHYSMALEFKHIIEETYNVNLSHIEILFLVILVIYIYEK</sequence>
<reference evidence="6" key="1">
    <citation type="submission" date="2022-12" db="EMBL/GenBank/DDBJ databases">
        <authorList>
            <person name="Wang J."/>
        </authorList>
    </citation>
    <scope>NUCLEOTIDE SEQUENCE</scope>
    <source>
        <strain evidence="6">HY-45-18</strain>
    </source>
</reference>
<evidence type="ECO:0000313" key="7">
    <source>
        <dbReference type="Proteomes" id="UP001078443"/>
    </source>
</evidence>
<evidence type="ECO:0000313" key="6">
    <source>
        <dbReference type="EMBL" id="MCY6485746.1"/>
    </source>
</evidence>
<keyword evidence="7" id="KW-1185">Reference proteome</keyword>
<evidence type="ECO:0000256" key="2">
    <source>
        <dbReference type="ARBA" id="ARBA00022840"/>
    </source>
</evidence>
<dbReference type="RefSeq" id="WP_268042354.1">
    <property type="nucleotide sequence ID" value="NZ_JAPQER010000010.1"/>
</dbReference>
<feature type="domain" description="Sigma-54 factor interaction" evidence="4">
    <location>
        <begin position="90"/>
        <end position="311"/>
    </location>
</feature>
<dbReference type="InterPro" id="IPR003593">
    <property type="entry name" value="AAA+_ATPase"/>
</dbReference>
<dbReference type="InterPro" id="IPR036390">
    <property type="entry name" value="WH_DNA-bd_sf"/>
</dbReference>
<dbReference type="SUPFAM" id="SSF52540">
    <property type="entry name" value="P-loop containing nucleoside triphosphate hydrolases"/>
    <property type="match status" value="1"/>
</dbReference>
<evidence type="ECO:0000256" key="3">
    <source>
        <dbReference type="ARBA" id="ARBA00023125"/>
    </source>
</evidence>
<accession>A0ABT4D3D4</accession>
<dbReference type="SUPFAM" id="SSF63520">
    <property type="entry name" value="PTS-regulatory domain, PRD"/>
    <property type="match status" value="1"/>
</dbReference>
<feature type="domain" description="PRD" evidence="5">
    <location>
        <begin position="427"/>
        <end position="529"/>
    </location>
</feature>
<dbReference type="Pfam" id="PF00874">
    <property type="entry name" value="PRD"/>
    <property type="match status" value="1"/>
</dbReference>
<comment type="caution">
    <text evidence="6">The sequence shown here is derived from an EMBL/GenBank/DDBJ whole genome shotgun (WGS) entry which is preliminary data.</text>
</comment>
<keyword evidence="3" id="KW-0238">DNA-binding</keyword>
<dbReference type="Pfam" id="PF00158">
    <property type="entry name" value="Sigma54_activat"/>
    <property type="match status" value="1"/>
</dbReference>
<dbReference type="PROSITE" id="PS00676">
    <property type="entry name" value="SIGMA54_INTERACT_2"/>
    <property type="match status" value="1"/>
</dbReference>
<dbReference type="Gene3D" id="3.40.50.300">
    <property type="entry name" value="P-loop containing nucleotide triphosphate hydrolases"/>
    <property type="match status" value="1"/>
</dbReference>
<dbReference type="SMART" id="SM00382">
    <property type="entry name" value="AAA"/>
    <property type="match status" value="1"/>
</dbReference>
<dbReference type="Proteomes" id="UP001078443">
    <property type="component" value="Unassembled WGS sequence"/>
</dbReference>
<dbReference type="PROSITE" id="PS51372">
    <property type="entry name" value="PRD_2"/>
    <property type="match status" value="1"/>
</dbReference>
<evidence type="ECO:0000259" key="4">
    <source>
        <dbReference type="PROSITE" id="PS50045"/>
    </source>
</evidence>
<protein>
    <submittedName>
        <fullName evidence="6">Sigma 54-interacting transcriptional regulator</fullName>
    </submittedName>
</protein>
<name>A0ABT4D3D4_9CLOT</name>
<dbReference type="PROSITE" id="PS50045">
    <property type="entry name" value="SIGMA54_INTERACT_4"/>
    <property type="match status" value="1"/>
</dbReference>
<dbReference type="CDD" id="cd00009">
    <property type="entry name" value="AAA"/>
    <property type="match status" value="1"/>
</dbReference>
<evidence type="ECO:0000256" key="1">
    <source>
        <dbReference type="ARBA" id="ARBA00022741"/>
    </source>
</evidence>
<dbReference type="PANTHER" id="PTHR32071:SF38">
    <property type="entry name" value="PSP OPERON TRANSCRIPTIONAL ACTIVATOR"/>
    <property type="match status" value="1"/>
</dbReference>
<proteinExistence type="predicted"/>
<dbReference type="InterPro" id="IPR002078">
    <property type="entry name" value="Sigma_54_int"/>
</dbReference>
<evidence type="ECO:0000259" key="5">
    <source>
        <dbReference type="PROSITE" id="PS51372"/>
    </source>
</evidence>
<dbReference type="SUPFAM" id="SSF46785">
    <property type="entry name" value="Winged helix' DNA-binding domain"/>
    <property type="match status" value="1"/>
</dbReference>
<dbReference type="InterPro" id="IPR011608">
    <property type="entry name" value="PRD"/>
</dbReference>
<dbReference type="PANTHER" id="PTHR32071">
    <property type="entry name" value="TRANSCRIPTIONAL REGULATORY PROTEIN"/>
    <property type="match status" value="1"/>
</dbReference>
<dbReference type="Gene3D" id="1.10.1790.10">
    <property type="entry name" value="PRD domain"/>
    <property type="match status" value="1"/>
</dbReference>
<dbReference type="InterPro" id="IPR025943">
    <property type="entry name" value="Sigma_54_int_dom_ATP-bd_2"/>
</dbReference>
<gene>
    <name evidence="6" type="ORF">OW763_15585</name>
</gene>